<dbReference type="EMBL" id="NSGH01000030">
    <property type="protein sequence ID" value="PBB04707.1"/>
    <property type="molecule type" value="Genomic_DNA"/>
</dbReference>
<feature type="transmembrane region" description="Helical" evidence="1">
    <location>
        <begin position="7"/>
        <end position="28"/>
    </location>
</feature>
<reference evidence="2 3" key="1">
    <citation type="submission" date="2017-08" db="EMBL/GenBank/DDBJ databases">
        <title>Salimicrobium alkalisoli sp. nov., isolated from saline alkaline soil.</title>
        <authorList>
            <person name="Zhang G."/>
            <person name="Xiong Q."/>
        </authorList>
    </citation>
    <scope>NUCLEOTIDE SEQUENCE [LARGE SCALE GENOMIC DNA]</scope>
    <source>
        <strain evidence="2 3">WN024</strain>
    </source>
</reference>
<dbReference type="InterPro" id="IPR016785">
    <property type="entry name" value="ComGD"/>
</dbReference>
<keyword evidence="3" id="KW-1185">Reference proteome</keyword>
<evidence type="ECO:0000256" key="1">
    <source>
        <dbReference type="SAM" id="Phobius"/>
    </source>
</evidence>
<dbReference type="PIRSF" id="PIRSF021292">
    <property type="entry name" value="Competence_ComGD"/>
    <property type="match status" value="1"/>
</dbReference>
<evidence type="ECO:0008006" key="4">
    <source>
        <dbReference type="Google" id="ProtNLM"/>
    </source>
</evidence>
<sequence length="146" mass="16853">MFYNHKGFTMVEVIVVLCFITVSLAILAPGQHLSYSHLTEKRTIQQFADDIHFAQQMSVQKGIEHTLYIDKVNNVYRIYESWGSSPIIQEEFPPEWEIQLATLKSYTTFHVNGTISTPGTMWFHTGDKQHKVTFPFSRNGVVIDEQ</sequence>
<organism evidence="2 3">
    <name type="scientific">Salimicrobium humidisoli</name>
    <dbReference type="NCBI Taxonomy" id="2029857"/>
    <lineage>
        <taxon>Bacteria</taxon>
        <taxon>Bacillati</taxon>
        <taxon>Bacillota</taxon>
        <taxon>Bacilli</taxon>
        <taxon>Bacillales</taxon>
        <taxon>Bacillaceae</taxon>
        <taxon>Salimicrobium</taxon>
    </lineage>
</organism>
<keyword evidence="1" id="KW-1133">Transmembrane helix</keyword>
<keyword evidence="1" id="KW-0472">Membrane</keyword>
<dbReference type="NCBIfam" id="NF040982">
    <property type="entry name" value="ComGD"/>
    <property type="match status" value="1"/>
</dbReference>
<name>A0ABX4HND7_9BACI</name>
<dbReference type="RefSeq" id="WP_095822880.1">
    <property type="nucleotide sequence ID" value="NZ_NSGH01000030.1"/>
</dbReference>
<proteinExistence type="predicted"/>
<comment type="caution">
    <text evidence="2">The sequence shown here is derived from an EMBL/GenBank/DDBJ whole genome shotgun (WGS) entry which is preliminary data.</text>
</comment>
<dbReference type="Proteomes" id="UP000217561">
    <property type="component" value="Unassembled WGS sequence"/>
</dbReference>
<accession>A0ABX4HND7</accession>
<protein>
    <recommendedName>
        <fullName evidence="4">Competence protein ComGD</fullName>
    </recommendedName>
</protein>
<keyword evidence="1" id="KW-0812">Transmembrane</keyword>
<evidence type="ECO:0000313" key="2">
    <source>
        <dbReference type="EMBL" id="PBB04707.1"/>
    </source>
</evidence>
<evidence type="ECO:0000313" key="3">
    <source>
        <dbReference type="Proteomes" id="UP000217561"/>
    </source>
</evidence>
<gene>
    <name evidence="2" type="ORF">CKW00_12760</name>
</gene>